<dbReference type="HAMAP" id="MF_00376">
    <property type="entry name" value="Dephospho_CoA_kinase"/>
    <property type="match status" value="1"/>
</dbReference>
<keyword evidence="3 5" id="KW-0067">ATP-binding</keyword>
<dbReference type="RefSeq" id="WP_194739606.1">
    <property type="nucleotide sequence ID" value="NZ_JADKYY010000009.1"/>
</dbReference>
<comment type="catalytic activity">
    <reaction evidence="5">
        <text>3'-dephospho-CoA + ATP = ADP + CoA + H(+)</text>
        <dbReference type="Rhea" id="RHEA:18245"/>
        <dbReference type="ChEBI" id="CHEBI:15378"/>
        <dbReference type="ChEBI" id="CHEBI:30616"/>
        <dbReference type="ChEBI" id="CHEBI:57287"/>
        <dbReference type="ChEBI" id="CHEBI:57328"/>
        <dbReference type="ChEBI" id="CHEBI:456216"/>
        <dbReference type="EC" id="2.7.1.24"/>
    </reaction>
</comment>
<feature type="binding site" evidence="5">
    <location>
        <begin position="25"/>
        <end position="30"/>
    </location>
    <ligand>
        <name>ATP</name>
        <dbReference type="ChEBI" id="CHEBI:30616"/>
    </ligand>
</feature>
<dbReference type="CDD" id="cd02022">
    <property type="entry name" value="DPCK"/>
    <property type="match status" value="1"/>
</dbReference>
<evidence type="ECO:0000256" key="3">
    <source>
        <dbReference type="ARBA" id="ARBA00022840"/>
    </source>
</evidence>
<evidence type="ECO:0000256" key="1">
    <source>
        <dbReference type="ARBA" id="ARBA00009018"/>
    </source>
</evidence>
<keyword evidence="5 8" id="KW-0418">Kinase</keyword>
<evidence type="ECO:0000313" key="8">
    <source>
        <dbReference type="EMBL" id="MBF5027678.1"/>
    </source>
</evidence>
<sequence length="214" mass="24163">MEISEGGTSSPDPEPSIIGLTGGIGSGKTAVAKIIEEAGFPVYYSDQRAKDLIVQDPGVKDQIIELLGPESYDGLGQYNRSYVSTLVFNDPALLEKLNSITHPAVRRDFTQWISRQNSKIVFKESALLFELGLDQECKKTILVTAEDNLRIKRVMDRDQKTYREVETIMDKQMPEKDKVRKTVYIIYNNGTFEELETETNRVLTKLIENLSHSS</sequence>
<dbReference type="GO" id="GO:0005524">
    <property type="term" value="F:ATP binding"/>
    <property type="evidence" value="ECO:0007669"/>
    <property type="project" value="UniProtKB-UniRule"/>
</dbReference>
<keyword evidence="9" id="KW-1185">Reference proteome</keyword>
<dbReference type="PROSITE" id="PS51219">
    <property type="entry name" value="DPCK"/>
    <property type="match status" value="1"/>
</dbReference>
<evidence type="ECO:0000256" key="2">
    <source>
        <dbReference type="ARBA" id="ARBA00022741"/>
    </source>
</evidence>
<dbReference type="Gene3D" id="3.40.50.300">
    <property type="entry name" value="P-loop containing nucleotide triphosphate hydrolases"/>
    <property type="match status" value="1"/>
</dbReference>
<dbReference type="Pfam" id="PF01121">
    <property type="entry name" value="CoaE"/>
    <property type="match status" value="1"/>
</dbReference>
<keyword evidence="5 8" id="KW-0808">Transferase</keyword>
<keyword evidence="4 5" id="KW-0173">Coenzyme A biosynthesis</keyword>
<dbReference type="Proteomes" id="UP000694480">
    <property type="component" value="Unassembled WGS sequence"/>
</dbReference>
<organism evidence="8 9">
    <name type="scientific">Planobacterium oryzisoli</name>
    <dbReference type="NCBI Taxonomy" id="2771435"/>
    <lineage>
        <taxon>Bacteria</taxon>
        <taxon>Pseudomonadati</taxon>
        <taxon>Bacteroidota</taxon>
        <taxon>Flavobacteriia</taxon>
        <taxon>Flavobacteriales</taxon>
        <taxon>Weeksellaceae</taxon>
        <taxon>Chryseobacterium group</taxon>
        <taxon>Chryseobacterium</taxon>
    </lineage>
</organism>
<feature type="region of interest" description="Disordered" evidence="7">
    <location>
        <begin position="1"/>
        <end position="20"/>
    </location>
</feature>
<name>A0A930YWR7_9FLAO</name>
<dbReference type="EMBL" id="JADKYY010000009">
    <property type="protein sequence ID" value="MBF5027678.1"/>
    <property type="molecule type" value="Genomic_DNA"/>
</dbReference>
<dbReference type="AlphaFoldDB" id="A0A930YWR7"/>
<dbReference type="EC" id="2.7.1.24" evidence="5 6"/>
<evidence type="ECO:0000256" key="5">
    <source>
        <dbReference type="HAMAP-Rule" id="MF_00376"/>
    </source>
</evidence>
<reference evidence="8" key="1">
    <citation type="submission" date="2020-11" db="EMBL/GenBank/DDBJ databases">
        <title>Genome seq and assembly of Planobacterium sp.</title>
        <authorList>
            <person name="Chhetri G."/>
        </authorList>
    </citation>
    <scope>NUCLEOTIDE SEQUENCE</scope>
    <source>
        <strain evidence="8">GCR5</strain>
    </source>
</reference>
<dbReference type="InterPro" id="IPR001977">
    <property type="entry name" value="Depp_CoAkinase"/>
</dbReference>
<evidence type="ECO:0000256" key="4">
    <source>
        <dbReference type="ARBA" id="ARBA00022993"/>
    </source>
</evidence>
<comment type="subcellular location">
    <subcellularLocation>
        <location evidence="5">Cytoplasm</location>
    </subcellularLocation>
</comment>
<dbReference type="NCBIfam" id="TIGR00152">
    <property type="entry name" value="dephospho-CoA kinase"/>
    <property type="match status" value="1"/>
</dbReference>
<feature type="compositionally biased region" description="Polar residues" evidence="7">
    <location>
        <begin position="1"/>
        <end position="11"/>
    </location>
</feature>
<comment type="similarity">
    <text evidence="1 5">Belongs to the CoaE family.</text>
</comment>
<evidence type="ECO:0000256" key="7">
    <source>
        <dbReference type="SAM" id="MobiDB-lite"/>
    </source>
</evidence>
<comment type="pathway">
    <text evidence="5">Cofactor biosynthesis; coenzyme A biosynthesis; CoA from (R)-pantothenate: step 5/5.</text>
</comment>
<comment type="function">
    <text evidence="5">Catalyzes the phosphorylation of the 3'-hydroxyl group of dephosphocoenzyme A to form coenzyme A.</text>
</comment>
<keyword evidence="5" id="KW-0963">Cytoplasm</keyword>
<dbReference type="GO" id="GO:0015937">
    <property type="term" value="P:coenzyme A biosynthetic process"/>
    <property type="evidence" value="ECO:0007669"/>
    <property type="project" value="UniProtKB-UniRule"/>
</dbReference>
<accession>A0A930YWR7</accession>
<evidence type="ECO:0000256" key="6">
    <source>
        <dbReference type="NCBIfam" id="TIGR00152"/>
    </source>
</evidence>
<dbReference type="SUPFAM" id="SSF52540">
    <property type="entry name" value="P-loop containing nucleoside triphosphate hydrolases"/>
    <property type="match status" value="1"/>
</dbReference>
<dbReference type="GO" id="GO:0005737">
    <property type="term" value="C:cytoplasm"/>
    <property type="evidence" value="ECO:0007669"/>
    <property type="project" value="UniProtKB-SubCell"/>
</dbReference>
<dbReference type="PANTHER" id="PTHR10695:SF46">
    <property type="entry name" value="BIFUNCTIONAL COENZYME A SYNTHASE-RELATED"/>
    <property type="match status" value="1"/>
</dbReference>
<dbReference type="GO" id="GO:0004140">
    <property type="term" value="F:dephospho-CoA kinase activity"/>
    <property type="evidence" value="ECO:0007669"/>
    <property type="project" value="UniProtKB-UniRule"/>
</dbReference>
<proteinExistence type="inferred from homology"/>
<dbReference type="PANTHER" id="PTHR10695">
    <property type="entry name" value="DEPHOSPHO-COA KINASE-RELATED"/>
    <property type="match status" value="1"/>
</dbReference>
<keyword evidence="2 5" id="KW-0547">Nucleotide-binding</keyword>
<protein>
    <recommendedName>
        <fullName evidence="5 6">Dephospho-CoA kinase</fullName>
        <ecNumber evidence="5 6">2.7.1.24</ecNumber>
    </recommendedName>
    <alternativeName>
        <fullName evidence="5">Dephosphocoenzyme A kinase</fullName>
    </alternativeName>
</protein>
<evidence type="ECO:0000313" key="9">
    <source>
        <dbReference type="Proteomes" id="UP000694480"/>
    </source>
</evidence>
<dbReference type="InterPro" id="IPR027417">
    <property type="entry name" value="P-loop_NTPase"/>
</dbReference>
<gene>
    <name evidence="5" type="primary">coaE</name>
    <name evidence="8" type="ORF">IC612_07690</name>
</gene>
<comment type="caution">
    <text evidence="8">The sequence shown here is derived from an EMBL/GenBank/DDBJ whole genome shotgun (WGS) entry which is preliminary data.</text>
</comment>